<evidence type="ECO:0000256" key="6">
    <source>
        <dbReference type="SAM" id="Phobius"/>
    </source>
</evidence>
<feature type="transmembrane region" description="Helical" evidence="6">
    <location>
        <begin position="211"/>
        <end position="229"/>
    </location>
</feature>
<feature type="transmembrane region" description="Helical" evidence="6">
    <location>
        <begin position="179"/>
        <end position="199"/>
    </location>
</feature>
<sequence>MVYIAQTALELGTIYALVSLALFLSFRILNIADLTTDGCFVLGAAVSVSFAAKGHPCIGVVMGMLAGGCAGFVTAFLHTRMGVPDILAGIITNTGLYTINLMAMGWSSNISLLKKETIFSLFKKTGIGGSWYPLVLSAVIVGLCMVLMRLFLSTRLGLSIRATGDNRDMVAASSIDSRYTITVGLVISNMMTGLSGALAGQFQRAADINSGNSIVVIGLACLIIGETVIHGQKSLTRNIIAVLVGNIIYRFIYAVILRTGLIPVESLKLMTAIIVAIAIGAPAMKEALAYRTRAHREG</sequence>
<dbReference type="GO" id="GO:0022857">
    <property type="term" value="F:transmembrane transporter activity"/>
    <property type="evidence" value="ECO:0007669"/>
    <property type="project" value="InterPro"/>
</dbReference>
<name>A0AB35U4X3_9FIRM</name>
<feature type="transmembrane region" description="Helical" evidence="6">
    <location>
        <begin position="58"/>
        <end position="79"/>
    </location>
</feature>
<feature type="transmembrane region" description="Helical" evidence="6">
    <location>
        <begin position="131"/>
        <end position="152"/>
    </location>
</feature>
<dbReference type="InterPro" id="IPR001851">
    <property type="entry name" value="ABC_transp_permease"/>
</dbReference>
<proteinExistence type="predicted"/>
<dbReference type="RefSeq" id="WP_370596095.1">
    <property type="nucleotide sequence ID" value="NZ_JALBUR010000014.1"/>
</dbReference>
<comment type="caution">
    <text evidence="7">The sequence shown here is derived from an EMBL/GenBank/DDBJ whole genome shotgun (WGS) entry which is preliminary data.</text>
</comment>
<dbReference type="PANTHER" id="PTHR32196">
    <property type="entry name" value="ABC TRANSPORTER PERMEASE PROTEIN YPHD-RELATED-RELATED"/>
    <property type="match status" value="1"/>
</dbReference>
<dbReference type="GO" id="GO:0005886">
    <property type="term" value="C:plasma membrane"/>
    <property type="evidence" value="ECO:0007669"/>
    <property type="project" value="UniProtKB-SubCell"/>
</dbReference>
<dbReference type="PANTHER" id="PTHR32196:SF69">
    <property type="entry name" value="BRANCHED-CHAIN AMINO ACID TRANSPORT SYSTEM, PERMEASE PROTEIN"/>
    <property type="match status" value="1"/>
</dbReference>
<dbReference type="AlphaFoldDB" id="A0AB35U4X3"/>
<feature type="transmembrane region" description="Helical" evidence="6">
    <location>
        <begin position="86"/>
        <end position="106"/>
    </location>
</feature>
<dbReference type="CDD" id="cd06574">
    <property type="entry name" value="TM_PBP1_branched-chain-AA_like"/>
    <property type="match status" value="1"/>
</dbReference>
<evidence type="ECO:0000256" key="2">
    <source>
        <dbReference type="ARBA" id="ARBA00022475"/>
    </source>
</evidence>
<feature type="transmembrane region" description="Helical" evidence="6">
    <location>
        <begin position="12"/>
        <end position="29"/>
    </location>
</feature>
<dbReference type="Pfam" id="PF02653">
    <property type="entry name" value="BPD_transp_2"/>
    <property type="match status" value="1"/>
</dbReference>
<evidence type="ECO:0000256" key="5">
    <source>
        <dbReference type="ARBA" id="ARBA00023136"/>
    </source>
</evidence>
<accession>A0AB35U4X3</accession>
<evidence type="ECO:0000256" key="3">
    <source>
        <dbReference type="ARBA" id="ARBA00022692"/>
    </source>
</evidence>
<evidence type="ECO:0000256" key="1">
    <source>
        <dbReference type="ARBA" id="ARBA00004651"/>
    </source>
</evidence>
<feature type="transmembrane region" description="Helical" evidence="6">
    <location>
        <begin position="241"/>
        <end position="261"/>
    </location>
</feature>
<comment type="subcellular location">
    <subcellularLocation>
        <location evidence="1">Cell membrane</location>
        <topology evidence="1">Multi-pass membrane protein</topology>
    </subcellularLocation>
</comment>
<protein>
    <submittedName>
        <fullName evidence="7">ABC transporter permease</fullName>
    </submittedName>
</protein>
<organism evidence="7 8">
    <name type="scientific">Grylomicrobium aquisgranensis</name>
    <dbReference type="NCBI Taxonomy" id="2926318"/>
    <lineage>
        <taxon>Bacteria</taxon>
        <taxon>Bacillati</taxon>
        <taxon>Bacillota</taxon>
        <taxon>Erysipelotrichia</taxon>
        <taxon>Erysipelotrichales</taxon>
        <taxon>Erysipelotrichaceae</taxon>
        <taxon>Grylomicrobium</taxon>
    </lineage>
</organism>
<evidence type="ECO:0000313" key="8">
    <source>
        <dbReference type="Proteomes" id="UP001286174"/>
    </source>
</evidence>
<keyword evidence="3 6" id="KW-0812">Transmembrane</keyword>
<keyword evidence="2" id="KW-1003">Cell membrane</keyword>
<keyword evidence="4 6" id="KW-1133">Transmembrane helix</keyword>
<gene>
    <name evidence="7" type="ORF">MOZ60_06760</name>
</gene>
<keyword evidence="5 6" id="KW-0472">Membrane</keyword>
<keyword evidence="8" id="KW-1185">Reference proteome</keyword>
<evidence type="ECO:0000313" key="7">
    <source>
        <dbReference type="EMBL" id="MDX8419794.1"/>
    </source>
</evidence>
<evidence type="ECO:0000256" key="4">
    <source>
        <dbReference type="ARBA" id="ARBA00022989"/>
    </source>
</evidence>
<dbReference type="Proteomes" id="UP001286174">
    <property type="component" value="Unassembled WGS sequence"/>
</dbReference>
<feature type="transmembrane region" description="Helical" evidence="6">
    <location>
        <begin position="267"/>
        <end position="284"/>
    </location>
</feature>
<reference evidence="7 8" key="1">
    <citation type="submission" date="2022-03" db="EMBL/GenBank/DDBJ databases">
        <title>Novel taxa within the pig intestine.</title>
        <authorList>
            <person name="Wylensek D."/>
            <person name="Bishof K."/>
            <person name="Afrizal A."/>
            <person name="Clavel T."/>
        </authorList>
    </citation>
    <scope>NUCLEOTIDE SEQUENCE [LARGE SCALE GENOMIC DNA]</scope>
    <source>
        <strain evidence="7 8">CLA-KB-P133</strain>
    </source>
</reference>
<dbReference type="EMBL" id="JALBUR010000014">
    <property type="protein sequence ID" value="MDX8419794.1"/>
    <property type="molecule type" value="Genomic_DNA"/>
</dbReference>